<dbReference type="Gene3D" id="1.20.58.530">
    <property type="match status" value="1"/>
</dbReference>
<sequence length="1215" mass="133825">MATLGLSKVFILDKYFTELQKFWETEKKLQDASSSNEAVHLQQRLRSLSTELVTLRNRLHVSQPPSAGQLQQQQQQQIVATEKSGNNAQHEEKGTVQQQQQQQQQVCAPAVPPRTSLSHHAAATTTTTTLGNNHPHHHQQQASSSSSNNNNNHSNTGMASSGHRHPQHHQQQQQQQTQQIEAVKRHCGLTAPVSCVTALRSSSQQFSDAKKQQQQRENPAAAGVAKQSPENIASIEDLIHLPGPLTEDAVLKCLQARFCLQRYHTNVGPILVCLNPYTNVGNPLTLTSTRTVPLSPHLNRVVGEAVRQQSETGYPQAVILSGTSGSGKTFASMLLLRQLFDVAGGGPETDAFKHLAAAFTVLRSLGSAKTASNSESSRIGHFIEVQVTDGALYRTKIHCYFLDQTRVIRPLPKEKNYHIFYQMLAGLSAEERCRLNLEGFSVANLRYLQHGDQRQDEAEDAARFQAWKSCLGVLGIPFLDVVRVLAAVLILGNVGFSDGPGPGIEVAVVGEAELAAVAALLGITPAALLRGLTSRTHNARGQLVKSVCDANMSNMTRDSLAKALYCRTVATIVRRANSLKRLGSTLGTLSSDSNESVHNQAEVQSQHASTIGSSAGGTGSRSMTALNNAVRHATDGFIGILDMFGFEDPAPSQLEHLCINLCAETMQHFYNTHIFKSSIESCRDEGIRCDVEVDYVDNVPCIDLISSLRTGLLSMLDVECSIRGTAESYVAKVKVQHKQNPRLYEPRTVDCRSFGIQHFAGRVIYDASDFLDTNKDVVPDDLVAVFYKHTCNFGFATHLFGSELKALYASDTVPRGVSFRISPTSHTDLLNGDEPISTLTQDFHTRLDNLLRTLVHARPHFVRCVRSNASESPMQFDRNVAMRQIRSLQVLETVNLMAGGYPHRMRFKAFNSRYRLIAPFKQLRRSEEQAIEDTRLILQNAQELRGGDQLGLGTSWALGKRHIFLGEATRQQLEQLRGEIRQRAATDIQASWRGWRIRRRWTLRRGGSTKHSHHHHHQQLPPPPLIVHHPKQHHHLNPHHHPGSGSNHHNNHNQLHPGSQSSSGGSTLQRNIAAMQTAAVAAAAAAAAGATGTRPRPQPIAGTPPPDPMEMKVADQKTIQQTGALYGLDLERPPPLPPSRSYTVTGNTKLGYPQTRVMKKPFPEEGEGEVVLLKGETVLVIGASQHRGHLLVEYNNATLSVPYQFMELKPCNINV</sequence>
<feature type="compositionally biased region" description="Pro residues" evidence="7">
    <location>
        <begin position="1096"/>
        <end position="1108"/>
    </location>
</feature>
<dbReference type="AlphaFoldDB" id="A0ABD2XJX9"/>
<accession>A0ABD2XJX9</accession>
<dbReference type="Pfam" id="PF00063">
    <property type="entry name" value="Myosin_head"/>
    <property type="match status" value="2"/>
</dbReference>
<feature type="region of interest" description="Disordered" evidence="7">
    <location>
        <begin position="63"/>
        <end position="181"/>
    </location>
</feature>
<dbReference type="GO" id="GO:0003774">
    <property type="term" value="F:cytoskeletal motor activity"/>
    <property type="evidence" value="ECO:0007669"/>
    <property type="project" value="UniProtKB-UniRule"/>
</dbReference>
<evidence type="ECO:0000256" key="7">
    <source>
        <dbReference type="SAM" id="MobiDB-lite"/>
    </source>
</evidence>
<evidence type="ECO:0000256" key="3">
    <source>
        <dbReference type="ARBA" id="ARBA00023123"/>
    </source>
</evidence>
<feature type="compositionally biased region" description="Low complexity" evidence="7">
    <location>
        <begin position="115"/>
        <end position="133"/>
    </location>
</feature>
<dbReference type="InterPro" id="IPR036029">
    <property type="entry name" value="MYSc_Myo20"/>
</dbReference>
<dbReference type="SMART" id="SM00242">
    <property type="entry name" value="MYSc"/>
    <property type="match status" value="1"/>
</dbReference>
<evidence type="ECO:0000259" key="8">
    <source>
        <dbReference type="PROSITE" id="PS51456"/>
    </source>
</evidence>
<name>A0ABD2XJX9_9HYME</name>
<evidence type="ECO:0000256" key="6">
    <source>
        <dbReference type="PROSITE-ProRule" id="PRU00782"/>
    </source>
</evidence>
<feature type="region of interest" description="Disordered" evidence="7">
    <location>
        <begin position="589"/>
        <end position="619"/>
    </location>
</feature>
<proteinExistence type="inferred from homology"/>
<dbReference type="InterPro" id="IPR027417">
    <property type="entry name" value="P-loop_NTPase"/>
</dbReference>
<evidence type="ECO:0000313" key="9">
    <source>
        <dbReference type="EMBL" id="KAL3405592.1"/>
    </source>
</evidence>
<evidence type="ECO:0000313" key="10">
    <source>
        <dbReference type="Proteomes" id="UP001627154"/>
    </source>
</evidence>
<evidence type="ECO:0000256" key="2">
    <source>
        <dbReference type="ARBA" id="ARBA00022840"/>
    </source>
</evidence>
<comment type="caution">
    <text evidence="9">The sequence shown here is derived from an EMBL/GenBank/DDBJ whole genome shotgun (WGS) entry which is preliminary data.</text>
</comment>
<feature type="domain" description="Myosin motor" evidence="8">
    <location>
        <begin position="234"/>
        <end position="978"/>
    </location>
</feature>
<feature type="region of interest" description="Disordered" evidence="7">
    <location>
        <begin position="1006"/>
        <end position="1068"/>
    </location>
</feature>
<feature type="compositionally biased region" description="Polar residues" evidence="7">
    <location>
        <begin position="592"/>
        <end position="607"/>
    </location>
</feature>
<dbReference type="CDD" id="cd14881">
    <property type="entry name" value="MYSc_Myo20"/>
    <property type="match status" value="1"/>
</dbReference>
<dbReference type="PANTHER" id="PTHR13140">
    <property type="entry name" value="MYOSIN"/>
    <property type="match status" value="1"/>
</dbReference>
<evidence type="ECO:0000256" key="1">
    <source>
        <dbReference type="ARBA" id="ARBA00022741"/>
    </source>
</evidence>
<feature type="region of interest" description="Actin-binding" evidence="6">
    <location>
        <begin position="847"/>
        <end position="869"/>
    </location>
</feature>
<keyword evidence="5 6" id="KW-0009">Actin-binding</keyword>
<feature type="region of interest" description="Disordered" evidence="7">
    <location>
        <begin position="1089"/>
        <end position="1111"/>
    </location>
</feature>
<dbReference type="InterPro" id="IPR001609">
    <property type="entry name" value="Myosin_head_motor_dom-like"/>
</dbReference>
<feature type="compositionally biased region" description="Basic residues" evidence="7">
    <location>
        <begin position="1006"/>
        <end position="1018"/>
    </location>
</feature>
<gene>
    <name evidence="9" type="ORF">TKK_001969</name>
</gene>
<protein>
    <recommendedName>
        <fullName evidence="8">Myosin motor domain-containing protein</fullName>
    </recommendedName>
</protein>
<feature type="compositionally biased region" description="Low complexity" evidence="7">
    <location>
        <begin position="169"/>
        <end position="179"/>
    </location>
</feature>
<organism evidence="9 10">
    <name type="scientific">Trichogramma kaykai</name>
    <dbReference type="NCBI Taxonomy" id="54128"/>
    <lineage>
        <taxon>Eukaryota</taxon>
        <taxon>Metazoa</taxon>
        <taxon>Ecdysozoa</taxon>
        <taxon>Arthropoda</taxon>
        <taxon>Hexapoda</taxon>
        <taxon>Insecta</taxon>
        <taxon>Pterygota</taxon>
        <taxon>Neoptera</taxon>
        <taxon>Endopterygota</taxon>
        <taxon>Hymenoptera</taxon>
        <taxon>Apocrita</taxon>
        <taxon>Proctotrupomorpha</taxon>
        <taxon>Chalcidoidea</taxon>
        <taxon>Trichogrammatidae</taxon>
        <taxon>Trichogramma</taxon>
    </lineage>
</organism>
<evidence type="ECO:0000256" key="4">
    <source>
        <dbReference type="ARBA" id="ARBA00023175"/>
    </source>
</evidence>
<dbReference type="GO" id="GO:0003779">
    <property type="term" value="F:actin binding"/>
    <property type="evidence" value="ECO:0007669"/>
    <property type="project" value="UniProtKB-KW"/>
</dbReference>
<dbReference type="Gene3D" id="1.20.5.4820">
    <property type="match status" value="1"/>
</dbReference>
<dbReference type="PRINTS" id="PR00193">
    <property type="entry name" value="MYOSINHEAVY"/>
</dbReference>
<feature type="region of interest" description="Disordered" evidence="7">
    <location>
        <begin position="206"/>
        <end position="228"/>
    </location>
</feature>
<dbReference type="InterPro" id="IPR036961">
    <property type="entry name" value="Kinesin_motor_dom_sf"/>
</dbReference>
<comment type="similarity">
    <text evidence="6">Belongs to the TRAFAC class myosin-kinesin ATPase superfamily. Myosin family.</text>
</comment>
<reference evidence="9 10" key="1">
    <citation type="journal article" date="2024" name="bioRxiv">
        <title>A reference genome for Trichogramma kaykai: A tiny desert-dwelling parasitoid wasp with competing sex-ratio distorters.</title>
        <authorList>
            <person name="Culotta J."/>
            <person name="Lindsey A.R."/>
        </authorList>
    </citation>
    <scope>NUCLEOTIDE SEQUENCE [LARGE SCALE GENOMIC DNA]</scope>
    <source>
        <strain evidence="9 10">KSX58</strain>
    </source>
</reference>
<dbReference type="SUPFAM" id="SSF52540">
    <property type="entry name" value="P-loop containing nucleoside triphosphate hydrolases"/>
    <property type="match status" value="1"/>
</dbReference>
<dbReference type="GO" id="GO:0016459">
    <property type="term" value="C:myosin complex"/>
    <property type="evidence" value="ECO:0007669"/>
    <property type="project" value="UniProtKB-KW"/>
</dbReference>
<evidence type="ECO:0000256" key="5">
    <source>
        <dbReference type="ARBA" id="ARBA00023203"/>
    </source>
</evidence>
<keyword evidence="1 6" id="KW-0547">Nucleotide-binding</keyword>
<dbReference type="Gene3D" id="3.40.850.10">
    <property type="entry name" value="Kinesin motor domain"/>
    <property type="match status" value="2"/>
</dbReference>
<dbReference type="PANTHER" id="PTHR13140:SF498">
    <property type="entry name" value="DACHS, ISOFORM E"/>
    <property type="match status" value="1"/>
</dbReference>
<feature type="compositionally biased region" description="Basic residues" evidence="7">
    <location>
        <begin position="1028"/>
        <end position="1042"/>
    </location>
</feature>
<keyword evidence="2 6" id="KW-0067">ATP-binding</keyword>
<keyword evidence="4 6" id="KW-0505">Motor protein</keyword>
<dbReference type="Gene3D" id="1.20.120.720">
    <property type="entry name" value="Myosin VI head, motor domain, U50 subdomain"/>
    <property type="match status" value="2"/>
</dbReference>
<dbReference type="EMBL" id="JBJJXI010000020">
    <property type="protein sequence ID" value="KAL3405592.1"/>
    <property type="molecule type" value="Genomic_DNA"/>
</dbReference>
<keyword evidence="3 6" id="KW-0518">Myosin</keyword>
<dbReference type="PROSITE" id="PS51456">
    <property type="entry name" value="MYOSIN_MOTOR"/>
    <property type="match status" value="1"/>
</dbReference>
<feature type="compositionally biased region" description="Low complexity" evidence="7">
    <location>
        <begin position="140"/>
        <end position="155"/>
    </location>
</feature>
<feature type="binding site" evidence="6">
    <location>
        <begin position="322"/>
        <end position="329"/>
    </location>
    <ligand>
        <name>ATP</name>
        <dbReference type="ChEBI" id="CHEBI:30616"/>
    </ligand>
</feature>
<dbReference type="PROSITE" id="PS50096">
    <property type="entry name" value="IQ"/>
    <property type="match status" value="1"/>
</dbReference>
<dbReference type="Gene3D" id="1.10.10.820">
    <property type="match status" value="1"/>
</dbReference>
<feature type="region of interest" description="Disordered" evidence="7">
    <location>
        <begin position="1128"/>
        <end position="1148"/>
    </location>
</feature>
<keyword evidence="10" id="KW-1185">Reference proteome</keyword>
<dbReference type="GO" id="GO:0005524">
    <property type="term" value="F:ATP binding"/>
    <property type="evidence" value="ECO:0007669"/>
    <property type="project" value="UniProtKB-UniRule"/>
</dbReference>
<dbReference type="Proteomes" id="UP001627154">
    <property type="component" value="Unassembled WGS sequence"/>
</dbReference>